<comment type="caution">
    <text evidence="5">The sequence shown here is derived from an EMBL/GenBank/DDBJ whole genome shotgun (WGS) entry which is preliminary data.</text>
</comment>
<dbReference type="SUPFAM" id="SSF48452">
    <property type="entry name" value="TPR-like"/>
    <property type="match status" value="1"/>
</dbReference>
<dbReference type="InterPro" id="IPR039565">
    <property type="entry name" value="BamD-like"/>
</dbReference>
<dbReference type="Pfam" id="PF13525">
    <property type="entry name" value="YfiO"/>
    <property type="match status" value="1"/>
</dbReference>
<dbReference type="NCBIfam" id="TIGR02795">
    <property type="entry name" value="tol_pal_ybgF"/>
    <property type="match status" value="1"/>
</dbReference>
<feature type="coiled-coil region" evidence="2">
    <location>
        <begin position="36"/>
        <end position="89"/>
    </location>
</feature>
<gene>
    <name evidence="5" type="primary">ygbF</name>
    <name evidence="2" type="synonym">cpoB</name>
    <name evidence="5" type="ORF">DEH80_02975</name>
</gene>
<keyword evidence="2" id="KW-0131">Cell cycle</keyword>
<dbReference type="Proteomes" id="UP000251800">
    <property type="component" value="Unassembled WGS sequence"/>
</dbReference>
<proteinExistence type="inferred from homology"/>
<organism evidence="5 6">
    <name type="scientific">Abyssibacter profundi</name>
    <dbReference type="NCBI Taxonomy" id="2182787"/>
    <lineage>
        <taxon>Bacteria</taxon>
        <taxon>Pseudomonadati</taxon>
        <taxon>Pseudomonadota</taxon>
        <taxon>Gammaproteobacteria</taxon>
        <taxon>Chromatiales</taxon>
        <taxon>Oceanococcaceae</taxon>
        <taxon>Abyssibacter</taxon>
    </lineage>
</organism>
<dbReference type="HAMAP" id="MF_02066">
    <property type="entry name" value="CpoB"/>
    <property type="match status" value="1"/>
</dbReference>
<evidence type="ECO:0000313" key="6">
    <source>
        <dbReference type="Proteomes" id="UP000251800"/>
    </source>
</evidence>
<dbReference type="PROSITE" id="PS51257">
    <property type="entry name" value="PROKAR_LIPOPROTEIN"/>
    <property type="match status" value="1"/>
</dbReference>
<accession>A0A363UPQ9</accession>
<dbReference type="GO" id="GO:0030288">
    <property type="term" value="C:outer membrane-bounded periplasmic space"/>
    <property type="evidence" value="ECO:0007669"/>
    <property type="project" value="UniProtKB-UniRule"/>
</dbReference>
<feature type="chain" id="PRO_5017091973" description="Cell division coordinator CpoB" evidence="2">
    <location>
        <begin position="19"/>
        <end position="260"/>
    </location>
</feature>
<evidence type="ECO:0000313" key="5">
    <source>
        <dbReference type="EMBL" id="PWN57468.1"/>
    </source>
</evidence>
<evidence type="ECO:0000256" key="1">
    <source>
        <dbReference type="ARBA" id="ARBA00022729"/>
    </source>
</evidence>
<dbReference type="InterPro" id="IPR014162">
    <property type="entry name" value="CpoB_C"/>
</dbReference>
<dbReference type="Pfam" id="PF16331">
    <property type="entry name" value="TolA_bind_tri"/>
    <property type="match status" value="1"/>
</dbReference>
<keyword evidence="2" id="KW-0574">Periplasm</keyword>
<sequence precursor="true">MKSRIPGSLALLAIGSLASGCASFGSNEPSPEQLRLNALEQRAERVDRRLENLNLVQVAEAVDGVEAKMRELRGEVERLSYELEASKRRERQLYLDIDKRLQRLEQSGVGALAGSASPDGTAQVSAAEVASDPEIEKAYVTAFDLLKAGKFDAAIRSFQSFRSKYPNSVYADNAQYWLGEAYYVKQEYGPANEAFVSMIQRYPDSPKVPDALLKSAYIDYEQGNFGEARATLQQVLEQHPNASAASLARQRLDRMDREGR</sequence>
<dbReference type="InterPro" id="IPR032519">
    <property type="entry name" value="YbgF_tri"/>
</dbReference>
<comment type="similarity">
    <text evidence="2">Belongs to the CpoB family.</text>
</comment>
<dbReference type="InterPro" id="IPR019734">
    <property type="entry name" value="TPR_rpt"/>
</dbReference>
<keyword evidence="2" id="KW-0175">Coiled coil</keyword>
<dbReference type="Gene3D" id="1.25.40.10">
    <property type="entry name" value="Tetratricopeptide repeat domain"/>
    <property type="match status" value="1"/>
</dbReference>
<name>A0A363UPQ9_9GAMM</name>
<evidence type="ECO:0000259" key="3">
    <source>
        <dbReference type="Pfam" id="PF13525"/>
    </source>
</evidence>
<keyword evidence="2" id="KW-0132">Cell division</keyword>
<keyword evidence="6" id="KW-1185">Reference proteome</keyword>
<feature type="domain" description="YbgF trimerisation" evidence="4">
    <location>
        <begin position="39"/>
        <end position="108"/>
    </location>
</feature>
<dbReference type="EMBL" id="QEQK01000002">
    <property type="protein sequence ID" value="PWN57468.1"/>
    <property type="molecule type" value="Genomic_DNA"/>
</dbReference>
<dbReference type="AlphaFoldDB" id="A0A363UPQ9"/>
<evidence type="ECO:0000256" key="2">
    <source>
        <dbReference type="HAMAP-Rule" id="MF_02066"/>
    </source>
</evidence>
<comment type="subcellular location">
    <subcellularLocation>
        <location evidence="2">Periplasm</location>
    </subcellularLocation>
</comment>
<dbReference type="Gene3D" id="1.20.5.110">
    <property type="match status" value="1"/>
</dbReference>
<dbReference type="Pfam" id="PF13174">
    <property type="entry name" value="TPR_6"/>
    <property type="match status" value="1"/>
</dbReference>
<dbReference type="GO" id="GO:0043093">
    <property type="term" value="P:FtsZ-dependent cytokinesis"/>
    <property type="evidence" value="ECO:0007669"/>
    <property type="project" value="UniProtKB-UniRule"/>
</dbReference>
<dbReference type="GO" id="GO:0070206">
    <property type="term" value="P:protein trimerization"/>
    <property type="evidence" value="ECO:0007669"/>
    <property type="project" value="InterPro"/>
</dbReference>
<comment type="function">
    <text evidence="2">Mediates coordination of peptidoglycan synthesis and outer membrane constriction during cell division.</text>
</comment>
<reference evidence="5 6" key="1">
    <citation type="submission" date="2018-05" db="EMBL/GenBank/DDBJ databases">
        <title>Abyssibacter profundi OUC007T gen. nov., sp. nov, a marine bacterium isolated from seawater of the Mariana Trench.</title>
        <authorList>
            <person name="Zhou S."/>
        </authorList>
    </citation>
    <scope>NUCLEOTIDE SEQUENCE [LARGE SCALE GENOMIC DNA]</scope>
    <source>
        <strain evidence="5 6">OUC007</strain>
    </source>
</reference>
<dbReference type="OrthoDB" id="9768142at2"/>
<keyword evidence="1 2" id="KW-0732">Signal</keyword>
<dbReference type="RefSeq" id="WP_109718972.1">
    <property type="nucleotide sequence ID" value="NZ_QEQK01000002.1"/>
</dbReference>
<dbReference type="InterPro" id="IPR011990">
    <property type="entry name" value="TPR-like_helical_dom_sf"/>
</dbReference>
<dbReference type="InterPro" id="IPR034706">
    <property type="entry name" value="CpoB"/>
</dbReference>
<evidence type="ECO:0000259" key="4">
    <source>
        <dbReference type="Pfam" id="PF16331"/>
    </source>
</evidence>
<feature type="domain" description="Outer membrane lipoprotein BamD-like" evidence="3">
    <location>
        <begin position="136"/>
        <end position="207"/>
    </location>
</feature>
<feature type="signal peptide" evidence="2">
    <location>
        <begin position="1"/>
        <end position="18"/>
    </location>
</feature>
<protein>
    <recommendedName>
        <fullName evidence="2">Cell division coordinator CpoB</fullName>
    </recommendedName>
</protein>